<dbReference type="Gene3D" id="3.40.50.300">
    <property type="entry name" value="P-loop containing nucleotide triphosphate hydrolases"/>
    <property type="match status" value="1"/>
</dbReference>
<dbReference type="InterPro" id="IPR031157">
    <property type="entry name" value="G_TR_CS"/>
</dbReference>
<name>A0A5C8GLU1_9BACT</name>
<keyword evidence="3" id="KW-0378">Hydrolase</keyword>
<dbReference type="InterPro" id="IPR047043">
    <property type="entry name" value="BipA_III"/>
</dbReference>
<dbReference type="FunFam" id="3.30.70.240:FF:000002">
    <property type="entry name" value="GTP-binding protein TypA"/>
    <property type="match status" value="1"/>
</dbReference>
<comment type="caution">
    <text evidence="5">The sequence shown here is derived from an EMBL/GenBank/DDBJ whole genome shotgun (WGS) entry which is preliminary data.</text>
</comment>
<dbReference type="InterPro" id="IPR009000">
    <property type="entry name" value="Transl_B-barrel_sf"/>
</dbReference>
<dbReference type="SUPFAM" id="SSF54980">
    <property type="entry name" value="EF-G C-terminal domain-like"/>
    <property type="match status" value="2"/>
</dbReference>
<dbReference type="PANTHER" id="PTHR42908:SF8">
    <property type="entry name" value="TR-TYPE G DOMAIN-CONTAINING PROTEIN"/>
    <property type="match status" value="1"/>
</dbReference>
<dbReference type="InterPro" id="IPR006298">
    <property type="entry name" value="BipA"/>
</dbReference>
<dbReference type="EC" id="3.6.5.-" evidence="3"/>
<dbReference type="InterPro" id="IPR035651">
    <property type="entry name" value="BipA_V"/>
</dbReference>
<keyword evidence="1 3" id="KW-0342">GTP-binding</keyword>
<protein>
    <recommendedName>
        <fullName evidence="3">Large ribosomal subunit assembly factor BipA</fullName>
        <ecNumber evidence="3">3.6.5.-</ecNumber>
    </recommendedName>
    <alternativeName>
        <fullName evidence="3">GTP-binding protein BipA</fullName>
    </alternativeName>
</protein>
<comment type="subunit">
    <text evidence="3">Monomer.</text>
</comment>
<dbReference type="AlphaFoldDB" id="A0A5C8GLU1"/>
<dbReference type="GO" id="GO:0005829">
    <property type="term" value="C:cytosol"/>
    <property type="evidence" value="ECO:0007669"/>
    <property type="project" value="TreeGrafter"/>
</dbReference>
<dbReference type="GO" id="GO:0043022">
    <property type="term" value="F:ribosome binding"/>
    <property type="evidence" value="ECO:0007669"/>
    <property type="project" value="UniProtKB-UniRule"/>
</dbReference>
<dbReference type="PROSITE" id="PS51722">
    <property type="entry name" value="G_TR_2"/>
    <property type="match status" value="1"/>
</dbReference>
<gene>
    <name evidence="5" type="primary">typA</name>
    <name evidence="3" type="synonym">bipA</name>
    <name evidence="5" type="ORF">ETF27_03125</name>
</gene>
<dbReference type="SUPFAM" id="SSF52540">
    <property type="entry name" value="P-loop containing nucleoside triphosphate hydrolases"/>
    <property type="match status" value="1"/>
</dbReference>
<dbReference type="InterPro" id="IPR042116">
    <property type="entry name" value="TypA/BipA_C"/>
</dbReference>
<dbReference type="NCBIfam" id="TIGR00231">
    <property type="entry name" value="small_GTP"/>
    <property type="match status" value="1"/>
</dbReference>
<dbReference type="HAMAP" id="MF_00849">
    <property type="entry name" value="BipA"/>
    <property type="match status" value="1"/>
</dbReference>
<comment type="subcellular location">
    <subcellularLocation>
        <location evidence="3">Cytoplasm</location>
    </subcellularLocation>
    <text evidence="3">Binds to ribosomes.</text>
</comment>
<dbReference type="FunFam" id="3.40.50.300:FF:000055">
    <property type="entry name" value="GTP-binding protein TypA"/>
    <property type="match status" value="1"/>
</dbReference>
<dbReference type="CDD" id="cd03710">
    <property type="entry name" value="BipA_TypA_C"/>
    <property type="match status" value="1"/>
</dbReference>
<evidence type="ECO:0000256" key="2">
    <source>
        <dbReference type="ARBA" id="ARBA00048548"/>
    </source>
</evidence>
<dbReference type="Pfam" id="PF21018">
    <property type="entry name" value="BipA_C"/>
    <property type="match status" value="1"/>
</dbReference>
<reference evidence="6" key="1">
    <citation type="submission" date="2019-05" db="EMBL/GenBank/DDBJ databases">
        <title>Prevotella brunnea sp. nov., isolated from a wound of a patient.</title>
        <authorList>
            <person name="Buhl M."/>
        </authorList>
    </citation>
    <scope>NUCLEOTIDE SEQUENCE [LARGE SCALE GENOMIC DNA]</scope>
    <source>
        <strain evidence="6">A2672</strain>
    </source>
</reference>
<comment type="function">
    <text evidence="3">A 50S ribosomal subunit assembly protein with GTPase activity, required for 50S subunit assembly at low temperatures, may also play a role in translation. Binds GTP and analogs. Binds the 70S ribosome between the 30S and 50S subunits, in a similar position as ribosome-bound EF-G; it contacts a number of ribosomal proteins, both rRNAs and the A-site tRNA.</text>
</comment>
<evidence type="ECO:0000256" key="1">
    <source>
        <dbReference type="ARBA" id="ARBA00023134"/>
    </source>
</evidence>
<dbReference type="GO" id="GO:1990904">
    <property type="term" value="C:ribonucleoprotein complex"/>
    <property type="evidence" value="ECO:0007669"/>
    <property type="project" value="TreeGrafter"/>
</dbReference>
<dbReference type="SMART" id="SM00838">
    <property type="entry name" value="EFG_C"/>
    <property type="match status" value="1"/>
</dbReference>
<dbReference type="InterPro" id="IPR047042">
    <property type="entry name" value="BipA_II"/>
</dbReference>
<dbReference type="Pfam" id="PF00679">
    <property type="entry name" value="EFG_C"/>
    <property type="match status" value="1"/>
</dbReference>
<dbReference type="InterPro" id="IPR005225">
    <property type="entry name" value="Small_GTP-bd"/>
</dbReference>
<keyword evidence="3" id="KW-0690">Ribosome biogenesis</keyword>
<organism evidence="5 6">
    <name type="scientific">Prevotella brunnea</name>
    <dbReference type="NCBI Taxonomy" id="2508867"/>
    <lineage>
        <taxon>Bacteria</taxon>
        <taxon>Pseudomonadati</taxon>
        <taxon>Bacteroidota</taxon>
        <taxon>Bacteroidia</taxon>
        <taxon>Bacteroidales</taxon>
        <taxon>Prevotellaceae</taxon>
        <taxon>Prevotella</taxon>
    </lineage>
</organism>
<dbReference type="Pfam" id="PF00009">
    <property type="entry name" value="GTP_EFTU"/>
    <property type="match status" value="1"/>
</dbReference>
<dbReference type="InterPro" id="IPR004161">
    <property type="entry name" value="EFTu-like_2"/>
</dbReference>
<dbReference type="Gene3D" id="2.40.30.10">
    <property type="entry name" value="Translation factors"/>
    <property type="match status" value="1"/>
</dbReference>
<dbReference type="GO" id="GO:0009409">
    <property type="term" value="P:response to cold"/>
    <property type="evidence" value="ECO:0007669"/>
    <property type="project" value="UniProtKB-ARBA"/>
</dbReference>
<dbReference type="GO" id="GO:0000027">
    <property type="term" value="P:ribosomal large subunit assembly"/>
    <property type="evidence" value="ECO:0007669"/>
    <property type="project" value="UniProtKB-UniRule"/>
</dbReference>
<dbReference type="InterPro" id="IPR027417">
    <property type="entry name" value="P-loop_NTPase"/>
</dbReference>
<dbReference type="GO" id="GO:0010467">
    <property type="term" value="P:gene expression"/>
    <property type="evidence" value="ECO:0007669"/>
    <property type="project" value="UniProtKB-ARBA"/>
</dbReference>
<dbReference type="PRINTS" id="PR00315">
    <property type="entry name" value="ELONGATNFCT"/>
</dbReference>
<feature type="binding site" evidence="3">
    <location>
        <begin position="127"/>
        <end position="130"/>
    </location>
    <ligand>
        <name>GTP</name>
        <dbReference type="ChEBI" id="CHEBI:37565"/>
    </ligand>
</feature>
<keyword evidence="3" id="KW-0963">Cytoplasm</keyword>
<dbReference type="SUPFAM" id="SSF50447">
    <property type="entry name" value="Translation proteins"/>
    <property type="match status" value="1"/>
</dbReference>
<dbReference type="CDD" id="cd03691">
    <property type="entry name" value="BipA_TypA_II"/>
    <property type="match status" value="1"/>
</dbReference>
<dbReference type="Proteomes" id="UP000321612">
    <property type="component" value="Unassembled WGS sequence"/>
</dbReference>
<dbReference type="FunFam" id="2.40.30.10:FF:000016">
    <property type="entry name" value="GTP-binding protein TypA"/>
    <property type="match status" value="1"/>
</dbReference>
<evidence type="ECO:0000259" key="4">
    <source>
        <dbReference type="PROSITE" id="PS51722"/>
    </source>
</evidence>
<sequence length="601" mass="67489">MQDIRNIAVIAHVDHGKTTLVDKMMLAGKLFRDGQNNSGEVLDSNDLERERGITILSKNVSINWKGTKINILDTPGHSDFGGEVERVLNMADGCLLLVDAFEGPMPQTRFVLQKALQIGLKPIVVVNKVDKPNCRPEEVYEMVFDLMCDLNATEEQLNFPVVYGSAKNGWMNTKWDSPTDNIDVLLDIILTNIPAPKQLEGTPQLLITSLDYSSYTGRIAVGRVHRGTLQDGQNITICHRDGSKERTKIKELHTFEGMTHKKTDAVSSGDICAVIGLEHFEIGDTIADFENPEPLPPIAVDEPTMSMLFTINDSPFFGKEGKYCTSRHIGERLAKELEKNLALRVSEMEGSTDKWIVSGRGVLHLSVLVETMRREGYELQVGQPQVIYKEIDGQRCEPIEELTINVPNDFSSKMIDMVTRRKGELLGMDTEGDRVNITFEIPSRGIMGLRTNVLTASQGEAIMAHRFKDYQPYKGDLTRRTNGSMIAMETGTAYAYSIDKLQDRGKFFIDPGEEVYGGQVVGEHVHEKDLVINVTKAKQLTNVRASGSDDKARVIPKTEMSLEECIEYIKADEYIEVTPKNIRMRKIILDHLERKRNNKED</sequence>
<dbReference type="InterPro" id="IPR047041">
    <property type="entry name" value="BipA_GTP-bd_dom"/>
</dbReference>
<dbReference type="InterPro" id="IPR048876">
    <property type="entry name" value="BipA_C"/>
</dbReference>
<dbReference type="InterPro" id="IPR035647">
    <property type="entry name" value="EFG_III/V"/>
</dbReference>
<dbReference type="FunFam" id="2.40.50.250:FF:000001">
    <property type="entry name" value="GTP-binding protein TypA"/>
    <property type="match status" value="1"/>
</dbReference>
<dbReference type="FunFam" id="3.30.70.870:FF:000003">
    <property type="entry name" value="GTP-binding protein TypA"/>
    <property type="match status" value="1"/>
</dbReference>
<dbReference type="NCBIfam" id="TIGR01394">
    <property type="entry name" value="TypA_BipA"/>
    <property type="match status" value="1"/>
</dbReference>
<proteinExistence type="inferred from homology"/>
<feature type="domain" description="Tr-type G" evidence="4">
    <location>
        <begin position="2"/>
        <end position="197"/>
    </location>
</feature>
<keyword evidence="3" id="KW-0694">RNA-binding</keyword>
<comment type="catalytic activity">
    <reaction evidence="2 3">
        <text>GTP + H2O = GDP + phosphate + H(+)</text>
        <dbReference type="Rhea" id="RHEA:19669"/>
        <dbReference type="ChEBI" id="CHEBI:15377"/>
        <dbReference type="ChEBI" id="CHEBI:15378"/>
        <dbReference type="ChEBI" id="CHEBI:37565"/>
        <dbReference type="ChEBI" id="CHEBI:43474"/>
        <dbReference type="ChEBI" id="CHEBI:58189"/>
    </reaction>
</comment>
<evidence type="ECO:0000256" key="3">
    <source>
        <dbReference type="HAMAP-Rule" id="MF_00849"/>
    </source>
</evidence>
<dbReference type="PANTHER" id="PTHR42908">
    <property type="entry name" value="TRANSLATION ELONGATION FACTOR-RELATED"/>
    <property type="match status" value="1"/>
</dbReference>
<dbReference type="Gene3D" id="2.40.50.250">
    <property type="entry name" value="bipa protein"/>
    <property type="match status" value="1"/>
</dbReference>
<dbReference type="PROSITE" id="PS00301">
    <property type="entry name" value="G_TR_1"/>
    <property type="match status" value="1"/>
</dbReference>
<keyword evidence="3" id="KW-0820">tRNA-binding</keyword>
<dbReference type="RefSeq" id="WP_130828539.1">
    <property type="nucleotide sequence ID" value="NZ_SDIK01000019.1"/>
</dbReference>
<dbReference type="InterPro" id="IPR000795">
    <property type="entry name" value="T_Tr_GTP-bd_dom"/>
</dbReference>
<dbReference type="Gene3D" id="3.30.70.240">
    <property type="match status" value="1"/>
</dbReference>
<keyword evidence="3" id="KW-0547">Nucleotide-binding</keyword>
<dbReference type="GO" id="GO:0003924">
    <property type="term" value="F:GTPase activity"/>
    <property type="evidence" value="ECO:0007669"/>
    <property type="project" value="UniProtKB-UniRule"/>
</dbReference>
<comment type="similarity">
    <text evidence="3">Belongs to the TRAFAC class translation factor GTPase superfamily. Classic translation factor GTPase family. BipA subfamily.</text>
</comment>
<dbReference type="CDD" id="cd01891">
    <property type="entry name" value="TypA_BipA"/>
    <property type="match status" value="1"/>
</dbReference>
<evidence type="ECO:0000313" key="5">
    <source>
        <dbReference type="EMBL" id="TXJ62755.1"/>
    </source>
</evidence>
<evidence type="ECO:0000313" key="6">
    <source>
        <dbReference type="Proteomes" id="UP000321612"/>
    </source>
</evidence>
<keyword evidence="3" id="KW-0699">rRNA-binding</keyword>
<dbReference type="EMBL" id="SDIK01000019">
    <property type="protein sequence ID" value="TXJ62755.1"/>
    <property type="molecule type" value="Genomic_DNA"/>
</dbReference>
<dbReference type="CDD" id="cd16263">
    <property type="entry name" value="BipA_III"/>
    <property type="match status" value="1"/>
</dbReference>
<accession>A0A5C8GLU1</accession>
<dbReference type="Pfam" id="PF03144">
    <property type="entry name" value="GTP_EFTU_D2"/>
    <property type="match status" value="1"/>
</dbReference>
<dbReference type="Gene3D" id="3.30.70.870">
    <property type="entry name" value="Elongation Factor G (Translational Gtpase), domain 3"/>
    <property type="match status" value="1"/>
</dbReference>
<dbReference type="GO" id="GO:0019843">
    <property type="term" value="F:rRNA binding"/>
    <property type="evidence" value="ECO:0007669"/>
    <property type="project" value="UniProtKB-KW"/>
</dbReference>
<dbReference type="OrthoDB" id="9801591at2"/>
<feature type="binding site" evidence="3">
    <location>
        <begin position="14"/>
        <end position="19"/>
    </location>
    <ligand>
        <name>GTP</name>
        <dbReference type="ChEBI" id="CHEBI:37565"/>
    </ligand>
</feature>
<dbReference type="GO" id="GO:0005525">
    <property type="term" value="F:GTP binding"/>
    <property type="evidence" value="ECO:0007669"/>
    <property type="project" value="UniProtKB-UniRule"/>
</dbReference>
<dbReference type="GO" id="GO:0000049">
    <property type="term" value="F:tRNA binding"/>
    <property type="evidence" value="ECO:0007669"/>
    <property type="project" value="UniProtKB-KW"/>
</dbReference>
<dbReference type="InterPro" id="IPR000640">
    <property type="entry name" value="EFG_V-like"/>
</dbReference>
<keyword evidence="6" id="KW-1185">Reference proteome</keyword>